<reference evidence="3 4" key="1">
    <citation type="journal article" date="2016" name="Appl. Environ. Microbiol.">
        <title>Lack of Overt Genome Reduction in the Bryostatin-Producing Bryozoan Symbiont "Candidatus Endobugula sertula".</title>
        <authorList>
            <person name="Miller I.J."/>
            <person name="Vanee N."/>
            <person name="Fong S.S."/>
            <person name="Lim-Fong G.E."/>
            <person name="Kwan J.C."/>
        </authorList>
    </citation>
    <scope>NUCLEOTIDE SEQUENCE [LARGE SCALE GENOMIC DNA]</scope>
    <source>
        <strain evidence="3">AB1-4</strain>
    </source>
</reference>
<feature type="domain" description="Protein-arginine deiminase C-terminal" evidence="1">
    <location>
        <begin position="188"/>
        <end position="580"/>
    </location>
</feature>
<dbReference type="InterPro" id="IPR013530">
    <property type="entry name" value="PAD_C"/>
</dbReference>
<dbReference type="PANTHER" id="PTHR10837">
    <property type="entry name" value="PEPTIDYLARGININE DEIMINASE"/>
    <property type="match status" value="1"/>
</dbReference>
<dbReference type="Pfam" id="PF03068">
    <property type="entry name" value="PAD"/>
    <property type="match status" value="1"/>
</dbReference>
<evidence type="ECO:0000259" key="1">
    <source>
        <dbReference type="Pfam" id="PF03068"/>
    </source>
</evidence>
<proteinExistence type="predicted"/>
<dbReference type="Gene3D" id="2.60.40.1700">
    <property type="entry name" value="Protein-arginine deiminase, central domain"/>
    <property type="match status" value="1"/>
</dbReference>
<dbReference type="InterPro" id="IPR013733">
    <property type="entry name" value="Prot_Arg_deaminase_cen_dom"/>
</dbReference>
<dbReference type="GO" id="GO:0005509">
    <property type="term" value="F:calcium ion binding"/>
    <property type="evidence" value="ECO:0007669"/>
    <property type="project" value="InterPro"/>
</dbReference>
<evidence type="ECO:0008006" key="5">
    <source>
        <dbReference type="Google" id="ProtNLM"/>
    </source>
</evidence>
<dbReference type="Proteomes" id="UP000242502">
    <property type="component" value="Unassembled WGS sequence"/>
</dbReference>
<dbReference type="Gene3D" id="3.75.10.10">
    <property type="entry name" value="L-arginine/glycine Amidinotransferase, Chain A"/>
    <property type="match status" value="1"/>
</dbReference>
<name>A0A1D2QM40_9GAMM</name>
<organism evidence="3 4">
    <name type="scientific">Candidatus Endobugula sertula</name>
    <name type="common">Bugula neritina bacterial symbiont</name>
    <dbReference type="NCBI Taxonomy" id="62101"/>
    <lineage>
        <taxon>Bacteria</taxon>
        <taxon>Pseudomonadati</taxon>
        <taxon>Pseudomonadota</taxon>
        <taxon>Gammaproteobacteria</taxon>
        <taxon>Cellvibrionales</taxon>
        <taxon>Cellvibrionaceae</taxon>
        <taxon>Candidatus Endobugula</taxon>
    </lineage>
</organism>
<dbReference type="STRING" id="62101.AB835_13195"/>
<gene>
    <name evidence="3" type="ORF">AB835_13195</name>
</gene>
<accession>A0A1D2QM40</accession>
<dbReference type="SUPFAM" id="SSF110083">
    <property type="entry name" value="Peptidylarginine deiminase Pad4, middle domain"/>
    <property type="match status" value="1"/>
</dbReference>
<evidence type="ECO:0000313" key="4">
    <source>
        <dbReference type="Proteomes" id="UP000242502"/>
    </source>
</evidence>
<sequence length="590" mass="66857">MIERINLLTISLIGLFTNLFINPQRLAIKQKIRVHIDSNRYGGVTQKGKSNWVWGENQPGAILLANHDGDPNEHVPNTKSRSELSELRIDPIPSDLTSDNQKLHIYATENAAKRFSIYKENCSGDLELVLGYDPTGKNEPLSLSPALSLDGEKLYVEANQLPNAYFDGLITLEIQIVNHDTKVIKEAEQVVFRVAPWIMTPNTQRPLKVFTVRLTDEHGHETNGKFLSDLLRACNSLNIPLQIIEGSDYKGDHWIQDEIEFGYCQGAGHSIPVVFDGPRNRGLDSFPEDELLASDFGHFQIEGEQVNSREEYNSLDGFGNLEVSPPVVVNGRNYPFGRIVFGGKKFADYGDGDRQMMPEIRRFLYAQKVQSPIEVFSDWLAVGHVDEFLNFIPDSSKKGFKLMLASTKKCINKLNELKRDGYGAVNMFVGRKKGKHDSDISAEISIDDFLADKPLIAFNAQCQRNIDLNREVLKQELGLNDSDIIEAPVLFKPYNKEERAAAYFPDMVNHLVLNNHSLVPKPYGPLKDGKDVFEEMMIDCLPNGHKAIFIEDWYSYHQEFGEVHCGTNTLRQFFTNRNWWDTMPDGGFNI</sequence>
<dbReference type="EMBL" id="MDLC01000062">
    <property type="protein sequence ID" value="ODS22627.1"/>
    <property type="molecule type" value="Genomic_DNA"/>
</dbReference>
<dbReference type="PANTHER" id="PTHR10837:SF8">
    <property type="entry name" value="PROTEIN-ARGININE DEIMINASE"/>
    <property type="match status" value="1"/>
</dbReference>
<evidence type="ECO:0000313" key="3">
    <source>
        <dbReference type="EMBL" id="ODS22627.1"/>
    </source>
</evidence>
<dbReference type="AlphaFoldDB" id="A0A1D2QM40"/>
<dbReference type="InterPro" id="IPR036556">
    <property type="entry name" value="PAD_central_sf"/>
</dbReference>
<comment type="caution">
    <text evidence="3">The sequence shown here is derived from an EMBL/GenBank/DDBJ whole genome shotgun (WGS) entry which is preliminary data.</text>
</comment>
<dbReference type="Pfam" id="PF08527">
    <property type="entry name" value="PAD_M"/>
    <property type="match status" value="1"/>
</dbReference>
<dbReference type="GO" id="GO:0004668">
    <property type="term" value="F:protein-arginine deiminase activity"/>
    <property type="evidence" value="ECO:0007669"/>
    <property type="project" value="InterPro"/>
</dbReference>
<dbReference type="SUPFAM" id="SSF55909">
    <property type="entry name" value="Pentein"/>
    <property type="match status" value="1"/>
</dbReference>
<protein>
    <recommendedName>
        <fullName evidence="5">Protein-arginine deiminase C-terminal domain-containing protein</fullName>
    </recommendedName>
</protein>
<dbReference type="InterPro" id="IPR004303">
    <property type="entry name" value="PAD"/>
</dbReference>
<feature type="domain" description="Protein-arginine deiminase (PAD) central" evidence="2">
    <location>
        <begin position="33"/>
        <end position="177"/>
    </location>
</feature>
<evidence type="ECO:0000259" key="2">
    <source>
        <dbReference type="Pfam" id="PF08527"/>
    </source>
</evidence>
<dbReference type="GO" id="GO:0005737">
    <property type="term" value="C:cytoplasm"/>
    <property type="evidence" value="ECO:0007669"/>
    <property type="project" value="InterPro"/>
</dbReference>